<feature type="domain" description="Mur ligase central" evidence="11">
    <location>
        <begin position="115"/>
        <end position="310"/>
    </location>
</feature>
<feature type="binding site" evidence="7">
    <location>
        <position position="36"/>
    </location>
    <ligand>
        <name>UDP-N-acetyl-alpha-D-muramoyl-L-alanyl-D-glutamate</name>
        <dbReference type="ChEBI" id="CHEBI:83900"/>
    </ligand>
</feature>
<comment type="caution">
    <text evidence="7">Lacks conserved residue(s) required for the propagation of feature annotation.</text>
</comment>
<dbReference type="InterPro" id="IPR036565">
    <property type="entry name" value="Mur-like_cat_sf"/>
</dbReference>
<feature type="binding site" evidence="7">
    <location>
        <begin position="408"/>
        <end position="411"/>
    </location>
    <ligand>
        <name>meso-2,6-diaminopimelate</name>
        <dbReference type="ChEBI" id="CHEBI:57791"/>
    </ligand>
</feature>
<evidence type="ECO:0000259" key="11">
    <source>
        <dbReference type="Pfam" id="PF08245"/>
    </source>
</evidence>
<dbReference type="PANTHER" id="PTHR23135">
    <property type="entry name" value="MUR LIGASE FAMILY MEMBER"/>
    <property type="match status" value="1"/>
</dbReference>
<feature type="modified residue" description="N6-carboxylysine" evidence="7">
    <location>
        <position position="226"/>
    </location>
</feature>
<comment type="pathway">
    <text evidence="7 8">Cell wall biogenesis; peptidoglycan biosynthesis.</text>
</comment>
<evidence type="ECO:0000313" key="13">
    <source>
        <dbReference type="Proteomes" id="UP001179181"/>
    </source>
</evidence>
<keyword evidence="7" id="KW-0963">Cytoplasm</keyword>
<evidence type="ECO:0000256" key="6">
    <source>
        <dbReference type="ARBA" id="ARBA00023316"/>
    </source>
</evidence>
<evidence type="ECO:0000259" key="10">
    <source>
        <dbReference type="Pfam" id="PF02875"/>
    </source>
</evidence>
<dbReference type="EC" id="6.3.2.13" evidence="7"/>
<dbReference type="Gene3D" id="3.90.190.20">
    <property type="entry name" value="Mur ligase, C-terminal domain"/>
    <property type="match status" value="1"/>
</dbReference>
<keyword evidence="3 7" id="KW-0133">Cell shape</keyword>
<feature type="binding site" evidence="7">
    <location>
        <begin position="159"/>
        <end position="160"/>
    </location>
    <ligand>
        <name>UDP-N-acetyl-alpha-D-muramoyl-L-alanyl-D-glutamate</name>
        <dbReference type="ChEBI" id="CHEBI:83900"/>
    </ligand>
</feature>
<keyword evidence="6 7" id="KW-0961">Cell wall biogenesis/degradation</keyword>
<dbReference type="EMBL" id="JAASQJ010000001">
    <property type="protein sequence ID" value="NIJ50989.1"/>
    <property type="molecule type" value="Genomic_DNA"/>
</dbReference>
<feature type="domain" description="Mur ligase C-terminal" evidence="10">
    <location>
        <begin position="333"/>
        <end position="463"/>
    </location>
</feature>
<name>A0ABX0UDA4_9BACT</name>
<dbReference type="Pfam" id="PF08245">
    <property type="entry name" value="Mur_ligase_M"/>
    <property type="match status" value="1"/>
</dbReference>
<protein>
    <recommendedName>
        <fullName evidence="7">UDP-N-acetylmuramoyl-L-alanyl-D-glutamate--2,6-diaminopimelate ligase</fullName>
        <ecNumber evidence="7">6.3.2.13</ecNumber>
    </recommendedName>
    <alternativeName>
        <fullName evidence="7">Meso-A2pm-adding enzyme</fullName>
    </alternativeName>
    <alternativeName>
        <fullName evidence="7">Meso-diaminopimelate-adding enzyme</fullName>
    </alternativeName>
    <alternativeName>
        <fullName evidence="7">UDP-MurNAc-L-Ala-D-Glu:meso-diaminopimelate ligase</fullName>
    </alternativeName>
    <alternativeName>
        <fullName evidence="7">UDP-MurNAc-tripeptide synthetase</fullName>
    </alternativeName>
    <alternativeName>
        <fullName evidence="7">UDP-N-acetylmuramyl-tripeptide synthetase</fullName>
    </alternativeName>
</protein>
<keyword evidence="7" id="KW-0067">ATP-binding</keyword>
<organism evidence="12 13">
    <name type="scientific">Dyadobacter arcticus</name>
    <dbReference type="NCBI Taxonomy" id="1078754"/>
    <lineage>
        <taxon>Bacteria</taxon>
        <taxon>Pseudomonadati</taxon>
        <taxon>Bacteroidota</taxon>
        <taxon>Cytophagia</taxon>
        <taxon>Cytophagales</taxon>
        <taxon>Spirosomataceae</taxon>
        <taxon>Dyadobacter</taxon>
    </lineage>
</organism>
<comment type="caution">
    <text evidence="12">The sequence shown here is derived from an EMBL/GenBank/DDBJ whole genome shotgun (WGS) entry which is preliminary data.</text>
</comment>
<keyword evidence="4 7" id="KW-0573">Peptidoglycan synthesis</keyword>
<evidence type="ECO:0000259" key="9">
    <source>
        <dbReference type="Pfam" id="PF01225"/>
    </source>
</evidence>
<keyword evidence="7 12" id="KW-0436">Ligase</keyword>
<evidence type="ECO:0000256" key="4">
    <source>
        <dbReference type="ARBA" id="ARBA00022984"/>
    </source>
</evidence>
<dbReference type="SUPFAM" id="SSF53623">
    <property type="entry name" value="MurD-like peptide ligases, catalytic domain"/>
    <property type="match status" value="1"/>
</dbReference>
<keyword evidence="2 7" id="KW-0132">Cell division</keyword>
<dbReference type="Gene3D" id="3.40.1190.10">
    <property type="entry name" value="Mur-like, catalytic domain"/>
    <property type="match status" value="1"/>
</dbReference>
<dbReference type="HAMAP" id="MF_00208">
    <property type="entry name" value="MurE"/>
    <property type="match status" value="1"/>
</dbReference>
<comment type="function">
    <text evidence="7">Catalyzes the addition of meso-diaminopimelic acid to the nucleotide precursor UDP-N-acetylmuramoyl-L-alanyl-D-glutamate (UMAG) in the biosynthesis of bacterial cell-wall peptidoglycan.</text>
</comment>
<accession>A0ABX0UDA4</accession>
<dbReference type="PANTHER" id="PTHR23135:SF4">
    <property type="entry name" value="UDP-N-ACETYLMURAMOYL-L-ALANYL-D-GLUTAMATE--2,6-DIAMINOPIMELATE LIGASE MURE HOMOLOG, CHLOROPLASTIC"/>
    <property type="match status" value="1"/>
</dbReference>
<dbReference type="InterPro" id="IPR036615">
    <property type="entry name" value="Mur_ligase_C_dom_sf"/>
</dbReference>
<evidence type="ECO:0000256" key="1">
    <source>
        <dbReference type="ARBA" id="ARBA00005898"/>
    </source>
</evidence>
<feature type="domain" description="Mur ligase N-terminal catalytic" evidence="9">
    <location>
        <begin position="29"/>
        <end position="103"/>
    </location>
</feature>
<feature type="binding site" evidence="7">
    <location>
        <position position="186"/>
    </location>
    <ligand>
        <name>UDP-N-acetyl-alpha-D-muramoyl-L-alanyl-D-glutamate</name>
        <dbReference type="ChEBI" id="CHEBI:83900"/>
    </ligand>
</feature>
<comment type="subcellular location">
    <subcellularLocation>
        <location evidence="7 8">Cytoplasm</location>
    </subcellularLocation>
</comment>
<proteinExistence type="inferred from homology"/>
<comment type="similarity">
    <text evidence="1 7">Belongs to the MurCDEF family. MurE subfamily.</text>
</comment>
<dbReference type="Pfam" id="PF02875">
    <property type="entry name" value="Mur_ligase_C"/>
    <property type="match status" value="1"/>
</dbReference>
<dbReference type="InterPro" id="IPR004101">
    <property type="entry name" value="Mur_ligase_C"/>
</dbReference>
<feature type="binding site" evidence="7">
    <location>
        <position position="461"/>
    </location>
    <ligand>
        <name>meso-2,6-diaminopimelate</name>
        <dbReference type="ChEBI" id="CHEBI:57791"/>
    </ligand>
</feature>
<dbReference type="Pfam" id="PF01225">
    <property type="entry name" value="Mur_ligase"/>
    <property type="match status" value="1"/>
</dbReference>
<feature type="binding site" evidence="7">
    <location>
        <begin position="117"/>
        <end position="123"/>
    </location>
    <ligand>
        <name>ATP</name>
        <dbReference type="ChEBI" id="CHEBI:30616"/>
    </ligand>
</feature>
<reference evidence="12 13" key="1">
    <citation type="submission" date="2020-03" db="EMBL/GenBank/DDBJ databases">
        <title>Genomic Encyclopedia of Type Strains, Phase IV (KMG-IV): sequencing the most valuable type-strain genomes for metagenomic binning, comparative biology and taxonomic classification.</title>
        <authorList>
            <person name="Goeker M."/>
        </authorList>
    </citation>
    <scope>NUCLEOTIDE SEQUENCE [LARGE SCALE GENOMIC DNA]</scope>
    <source>
        <strain evidence="12 13">DSM 102865</strain>
    </source>
</reference>
<keyword evidence="5 7" id="KW-0131">Cell cycle</keyword>
<keyword evidence="7" id="KW-0460">Magnesium</keyword>
<feature type="binding site" evidence="7">
    <location>
        <position position="465"/>
    </location>
    <ligand>
        <name>meso-2,6-diaminopimelate</name>
        <dbReference type="ChEBI" id="CHEBI:57791"/>
    </ligand>
</feature>
<evidence type="ECO:0000256" key="8">
    <source>
        <dbReference type="RuleBase" id="RU004135"/>
    </source>
</evidence>
<dbReference type="SUPFAM" id="SSF53244">
    <property type="entry name" value="MurD-like peptide ligases, peptide-binding domain"/>
    <property type="match status" value="1"/>
</dbReference>
<dbReference type="NCBIfam" id="TIGR01085">
    <property type="entry name" value="murE"/>
    <property type="match status" value="1"/>
</dbReference>
<evidence type="ECO:0000256" key="5">
    <source>
        <dbReference type="ARBA" id="ARBA00023306"/>
    </source>
</evidence>
<feature type="short sequence motif" description="Meso-diaminopimelate recognition motif" evidence="7">
    <location>
        <begin position="408"/>
        <end position="411"/>
    </location>
</feature>
<dbReference type="InterPro" id="IPR000713">
    <property type="entry name" value="Mur_ligase_N"/>
</dbReference>
<dbReference type="InterPro" id="IPR013221">
    <property type="entry name" value="Mur_ligase_cen"/>
</dbReference>
<dbReference type="Gene3D" id="3.40.1390.10">
    <property type="entry name" value="MurE/MurF, N-terminal domain"/>
    <property type="match status" value="1"/>
</dbReference>
<dbReference type="InterPro" id="IPR035911">
    <property type="entry name" value="MurE/MurF_N"/>
</dbReference>
<comment type="cofactor">
    <cofactor evidence="7">
        <name>Mg(2+)</name>
        <dbReference type="ChEBI" id="CHEBI:18420"/>
    </cofactor>
</comment>
<dbReference type="Proteomes" id="UP001179181">
    <property type="component" value="Unassembled WGS sequence"/>
</dbReference>
<feature type="binding site" evidence="7">
    <location>
        <position position="384"/>
    </location>
    <ligand>
        <name>meso-2,6-diaminopimelate</name>
        <dbReference type="ChEBI" id="CHEBI:57791"/>
    </ligand>
</feature>
<keyword evidence="7" id="KW-0547">Nucleotide-binding</keyword>
<evidence type="ECO:0000256" key="2">
    <source>
        <dbReference type="ARBA" id="ARBA00022618"/>
    </source>
</evidence>
<dbReference type="NCBIfam" id="NF001126">
    <property type="entry name" value="PRK00139.1-4"/>
    <property type="match status" value="1"/>
</dbReference>
<gene>
    <name evidence="7" type="primary">murE</name>
    <name evidence="12" type="ORF">FHS68_000145</name>
</gene>
<dbReference type="RefSeq" id="WP_167266198.1">
    <property type="nucleotide sequence ID" value="NZ_JAASQJ010000001.1"/>
</dbReference>
<comment type="catalytic activity">
    <reaction evidence="7">
        <text>UDP-N-acetyl-alpha-D-muramoyl-L-alanyl-D-glutamate + meso-2,6-diaminopimelate + ATP = UDP-N-acetyl-alpha-D-muramoyl-L-alanyl-gamma-D-glutamyl-meso-2,6-diaminopimelate + ADP + phosphate + H(+)</text>
        <dbReference type="Rhea" id="RHEA:23676"/>
        <dbReference type="ChEBI" id="CHEBI:15378"/>
        <dbReference type="ChEBI" id="CHEBI:30616"/>
        <dbReference type="ChEBI" id="CHEBI:43474"/>
        <dbReference type="ChEBI" id="CHEBI:57791"/>
        <dbReference type="ChEBI" id="CHEBI:83900"/>
        <dbReference type="ChEBI" id="CHEBI:83905"/>
        <dbReference type="ChEBI" id="CHEBI:456216"/>
        <dbReference type="EC" id="6.3.2.13"/>
    </reaction>
</comment>
<feature type="binding site" evidence="7">
    <location>
        <position position="34"/>
    </location>
    <ligand>
        <name>UDP-N-acetyl-alpha-D-muramoyl-L-alanyl-D-glutamate</name>
        <dbReference type="ChEBI" id="CHEBI:83900"/>
    </ligand>
</feature>
<sequence length="493" mass="54228">MEINQEKSLSSLLAEVKDAQLFGQVDIVVNNIILDSRKVLPGSLFVALRGTQTDGHQYIGMATELGAAAILCEELPENRVTGTTYIQVPDSAEAMGHIASAFYGHPSKSLTLVGVTGTNGKTSVATFLFQLFRALGYRCGLLSTVQNQIEDKVIAATHTTPDSTALNELLAQMLAKKCSHVFMEVSSHAVAQHRITGLQFAGGIFTNITHDHLDFHKTFDNYIKAKKGFFDALPKTAFALVNVDDRRGAVMVQNTSAKIETYSLQTLATFKGKVISDTLAGMHMEINLQEVWFRVIGRFNAYNLLSVYGAALLLGEKADSVLTELSNLKSPPGRFEQFHSDDHVVGIVDYAHTPDALENVLETIAHLRSGNEKVITLVGCGGNRDAEKRPKMAEIACKYSNQVILTSDNPRFEDPLDILDQMKKGVPPLDYKKTKVIADRREAIFKAGLEAESGDIILIAGKGHENYQDIKGVKHHFDDKEVLLEVFEKRHSN</sequence>
<evidence type="ECO:0000256" key="7">
    <source>
        <dbReference type="HAMAP-Rule" id="MF_00208"/>
    </source>
</evidence>
<dbReference type="SUPFAM" id="SSF63418">
    <property type="entry name" value="MurE/MurF N-terminal domain"/>
    <property type="match status" value="1"/>
</dbReference>
<evidence type="ECO:0000313" key="12">
    <source>
        <dbReference type="EMBL" id="NIJ50989.1"/>
    </source>
</evidence>
<feature type="binding site" evidence="7">
    <location>
        <position position="192"/>
    </location>
    <ligand>
        <name>UDP-N-acetyl-alpha-D-muramoyl-L-alanyl-D-glutamate</name>
        <dbReference type="ChEBI" id="CHEBI:83900"/>
    </ligand>
</feature>
<keyword evidence="13" id="KW-1185">Reference proteome</keyword>
<comment type="PTM">
    <text evidence="7">Carboxylation is probably crucial for Mg(2+) binding and, consequently, for the gamma-phosphate positioning of ATP.</text>
</comment>
<dbReference type="GO" id="GO:0008765">
    <property type="term" value="F:UDP-N-acetylmuramoylalanyl-D-glutamate-2,6-diaminopimelate ligase activity"/>
    <property type="evidence" value="ECO:0007669"/>
    <property type="project" value="UniProtKB-EC"/>
</dbReference>
<feature type="binding site" evidence="7">
    <location>
        <position position="194"/>
    </location>
    <ligand>
        <name>UDP-N-acetyl-alpha-D-muramoyl-L-alanyl-D-glutamate</name>
        <dbReference type="ChEBI" id="CHEBI:83900"/>
    </ligand>
</feature>
<evidence type="ECO:0000256" key="3">
    <source>
        <dbReference type="ARBA" id="ARBA00022960"/>
    </source>
</evidence>
<dbReference type="InterPro" id="IPR005761">
    <property type="entry name" value="UDP-N-AcMur-Glu-dNH2Pim_ligase"/>
</dbReference>